<organism evidence="1 2">
    <name type="scientific">Streptomyces viridochromogenes (strain DSM 40736 / JCM 4977 / BCRC 1201 / Tue 494)</name>
    <dbReference type="NCBI Taxonomy" id="591159"/>
    <lineage>
        <taxon>Bacteria</taxon>
        <taxon>Bacillati</taxon>
        <taxon>Actinomycetota</taxon>
        <taxon>Actinomycetes</taxon>
        <taxon>Kitasatosporales</taxon>
        <taxon>Streptomycetaceae</taxon>
        <taxon>Streptomyces</taxon>
    </lineage>
</organism>
<gene>
    <name evidence="1" type="ORF">SSQG_04931</name>
</gene>
<evidence type="ECO:0000313" key="2">
    <source>
        <dbReference type="Proteomes" id="UP000004184"/>
    </source>
</evidence>
<dbReference type="SUPFAM" id="SSF53850">
    <property type="entry name" value="Periplasmic binding protein-like II"/>
    <property type="match status" value="1"/>
</dbReference>
<dbReference type="HOGENOM" id="CLU_2262371_0_0_11"/>
<evidence type="ECO:0000313" key="1">
    <source>
        <dbReference type="EMBL" id="EFL34413.1"/>
    </source>
</evidence>
<dbReference type="STRING" id="591159.SSQG_04931"/>
<keyword evidence="2" id="KW-1185">Reference proteome</keyword>
<dbReference type="Proteomes" id="UP000004184">
    <property type="component" value="Unassembled WGS sequence"/>
</dbReference>
<name>D9XB72_STRVT</name>
<dbReference type="EMBL" id="GG657757">
    <property type="protein sequence ID" value="EFL34413.1"/>
    <property type="molecule type" value="Genomic_DNA"/>
</dbReference>
<dbReference type="eggNOG" id="COG0747">
    <property type="taxonomic scope" value="Bacteria"/>
</dbReference>
<dbReference type="AlphaFoldDB" id="D9XB72"/>
<dbReference type="Gene3D" id="3.40.190.10">
    <property type="entry name" value="Periplasmic binding protein-like II"/>
    <property type="match status" value="1"/>
</dbReference>
<accession>D9XB72</accession>
<proteinExistence type="predicted"/>
<dbReference type="Gene3D" id="3.10.105.10">
    <property type="entry name" value="Dipeptide-binding Protein, Domain 3"/>
    <property type="match status" value="1"/>
</dbReference>
<protein>
    <submittedName>
        <fullName evidence="1">Predicted protein</fullName>
    </submittedName>
</protein>
<sequence>MGWVADFPDPDTFGAALVGTGGAMNTGYRSKDVDRLIKDSRRYADRTEADQDFRQVRQSVAQDVPVLPLWQAKEYVVTTEDVGGGQYLPDDTGVFRLWSLTGI</sequence>
<reference evidence="2" key="1">
    <citation type="submission" date="2009-02" db="EMBL/GenBank/DDBJ databases">
        <title>Annotation of Streptomyces viridochromogenes strain DSM 40736.</title>
        <authorList>
            <consortium name="The Broad Institute Genome Sequencing Platform"/>
            <consortium name="Broad Institute Microbial Sequencing Center"/>
            <person name="Fischbach M."/>
            <person name="Godfrey P."/>
            <person name="Ward D."/>
            <person name="Young S."/>
            <person name="Zeng Q."/>
            <person name="Koehrsen M."/>
            <person name="Alvarado L."/>
            <person name="Berlin A.M."/>
            <person name="Bochicchio J."/>
            <person name="Borenstein D."/>
            <person name="Chapman S.B."/>
            <person name="Chen Z."/>
            <person name="Engels R."/>
            <person name="Freedman E."/>
            <person name="Gellesch M."/>
            <person name="Goldberg J."/>
            <person name="Griggs A."/>
            <person name="Gujja S."/>
            <person name="Heilman E.R."/>
            <person name="Heiman D.I."/>
            <person name="Hepburn T.A."/>
            <person name="Howarth C."/>
            <person name="Jen D."/>
            <person name="Larson L."/>
            <person name="Lewis B."/>
            <person name="Mehta T."/>
            <person name="Park D."/>
            <person name="Pearson M."/>
            <person name="Richards J."/>
            <person name="Roberts A."/>
            <person name="Saif S."/>
            <person name="Shea T.D."/>
            <person name="Shenoy N."/>
            <person name="Sisk P."/>
            <person name="Stolte C."/>
            <person name="Sykes S.N."/>
            <person name="Thomson T."/>
            <person name="Walk T."/>
            <person name="White J."/>
            <person name="Yandava C."/>
            <person name="Straight P."/>
            <person name="Clardy J."/>
            <person name="Hung D."/>
            <person name="Kolter R."/>
            <person name="Mekalanos J."/>
            <person name="Walker S."/>
            <person name="Walsh C.T."/>
            <person name="Wieland-Brown L.C."/>
            <person name="Haas B."/>
            <person name="Nusbaum C."/>
            <person name="Birren B."/>
        </authorList>
    </citation>
    <scope>NUCLEOTIDE SEQUENCE [LARGE SCALE GENOMIC DNA]</scope>
    <source>
        <strain evidence="2">DSM 40736 / JCM 4977 / BCRC 1201 / Tue 494</strain>
    </source>
</reference>